<comment type="caution">
    <text evidence="2">The sequence shown here is derived from an EMBL/GenBank/DDBJ whole genome shotgun (WGS) entry which is preliminary data.</text>
</comment>
<evidence type="ECO:0000259" key="1">
    <source>
        <dbReference type="Pfam" id="PF18899"/>
    </source>
</evidence>
<keyword evidence="3" id="KW-1185">Reference proteome</keyword>
<protein>
    <submittedName>
        <fullName evidence="2">DUF4287 domain-containing protein</fullName>
    </submittedName>
</protein>
<reference evidence="2 3" key="1">
    <citation type="submission" date="2019-02" db="EMBL/GenBank/DDBJ databases">
        <title>Pedobacter sp. RP-1-14 sp. nov., isolated from Arctic soil.</title>
        <authorList>
            <person name="Dahal R.H."/>
        </authorList>
    </citation>
    <scope>NUCLEOTIDE SEQUENCE [LARGE SCALE GENOMIC DNA]</scope>
    <source>
        <strain evidence="2 3">RP-1-14</strain>
    </source>
</reference>
<evidence type="ECO:0000313" key="2">
    <source>
        <dbReference type="EMBL" id="TCD03229.1"/>
    </source>
</evidence>
<proteinExistence type="predicted"/>
<dbReference type="AlphaFoldDB" id="A0A4R0NSV9"/>
<dbReference type="EMBL" id="SJSL01000001">
    <property type="protein sequence ID" value="TCD03229.1"/>
    <property type="molecule type" value="Genomic_DNA"/>
</dbReference>
<name>A0A4R0NSV9_9SPHI</name>
<dbReference type="OrthoDB" id="9809825at2"/>
<organism evidence="2 3">
    <name type="scientific">Pedobacter psychroterrae</name>
    <dbReference type="NCBI Taxonomy" id="2530453"/>
    <lineage>
        <taxon>Bacteria</taxon>
        <taxon>Pseudomonadati</taxon>
        <taxon>Bacteroidota</taxon>
        <taxon>Sphingobacteriia</taxon>
        <taxon>Sphingobacteriales</taxon>
        <taxon>Sphingobacteriaceae</taxon>
        <taxon>Pedobacter</taxon>
    </lineage>
</organism>
<dbReference type="Proteomes" id="UP000293347">
    <property type="component" value="Unassembled WGS sequence"/>
</dbReference>
<dbReference type="InterPro" id="IPR043714">
    <property type="entry name" value="DUF5655"/>
</dbReference>
<dbReference type="Pfam" id="PF18899">
    <property type="entry name" value="DUF5655"/>
    <property type="match status" value="1"/>
</dbReference>
<dbReference type="RefSeq" id="WP_131593637.1">
    <property type="nucleotide sequence ID" value="NZ_SJSL01000001.1"/>
</dbReference>
<gene>
    <name evidence="2" type="ORF">EZ437_04455</name>
</gene>
<accession>A0A4R0NSV9</accession>
<evidence type="ECO:0000313" key="3">
    <source>
        <dbReference type="Proteomes" id="UP000293347"/>
    </source>
</evidence>
<dbReference type="Pfam" id="PF14117">
    <property type="entry name" value="DUF4287"/>
    <property type="match status" value="1"/>
</dbReference>
<feature type="domain" description="DUF5655" evidence="1">
    <location>
        <begin position="76"/>
        <end position="180"/>
    </location>
</feature>
<sequence length="184" mass="20654">MDKGTQTMIENLYKNTGKTLEEWIEITNGQALAKHGEMLKYLKEQHGLTHGFANLIALKSRGADAGSKAESTDLVATQYKGKEDLKAIYETLLAKIQQFGNDIEIAPKNTYVSLRRNKQFATLQPATKTRFEIGINLKGRAPEGKLQAITTPNAMCSHKINLSSVNEIDEEIIRWIREAYTRAE</sequence>
<dbReference type="InterPro" id="IPR025629">
    <property type="entry name" value="DUF4287"/>
</dbReference>